<proteinExistence type="predicted"/>
<organism evidence="3 4">
    <name type="scientific">Geomonas subterranea</name>
    <dbReference type="NCBI Taxonomy" id="2847989"/>
    <lineage>
        <taxon>Bacteria</taxon>
        <taxon>Pseudomonadati</taxon>
        <taxon>Thermodesulfobacteriota</taxon>
        <taxon>Desulfuromonadia</taxon>
        <taxon>Geobacterales</taxon>
        <taxon>Geobacteraceae</taxon>
        <taxon>Geomonas</taxon>
    </lineage>
</organism>
<accession>A0ABX8LKK5</accession>
<dbReference type="InterPro" id="IPR001387">
    <property type="entry name" value="Cro/C1-type_HTH"/>
</dbReference>
<dbReference type="PANTHER" id="PTHR46558">
    <property type="entry name" value="TRACRIPTIONAL REGULATORY PROTEIN-RELATED-RELATED"/>
    <property type="match status" value="1"/>
</dbReference>
<protein>
    <submittedName>
        <fullName evidence="3">Helix-turn-helix domain-containing protein</fullName>
    </submittedName>
</protein>
<evidence type="ECO:0000259" key="2">
    <source>
        <dbReference type="PROSITE" id="PS50943"/>
    </source>
</evidence>
<dbReference type="PROSITE" id="PS50943">
    <property type="entry name" value="HTH_CROC1"/>
    <property type="match status" value="1"/>
</dbReference>
<keyword evidence="1" id="KW-0238">DNA-binding</keyword>
<dbReference type="CDD" id="cd00093">
    <property type="entry name" value="HTH_XRE"/>
    <property type="match status" value="1"/>
</dbReference>
<dbReference type="Proteomes" id="UP000683559">
    <property type="component" value="Chromosome"/>
</dbReference>
<dbReference type="RefSeq" id="WP_217289102.1">
    <property type="nucleotide sequence ID" value="NZ_CP077683.1"/>
</dbReference>
<gene>
    <name evidence="3" type="ORF">KP001_08565</name>
</gene>
<dbReference type="SMART" id="SM00530">
    <property type="entry name" value="HTH_XRE"/>
    <property type="match status" value="1"/>
</dbReference>
<reference evidence="3 4" key="1">
    <citation type="submission" date="2021-06" db="EMBL/GenBank/DDBJ databases">
        <title>Gemonas diversity in paddy soil.</title>
        <authorList>
            <person name="Liu G."/>
        </authorList>
    </citation>
    <scope>NUCLEOTIDE SEQUENCE [LARGE SCALE GENOMIC DNA]</scope>
    <source>
        <strain evidence="3 4">RG2</strain>
    </source>
</reference>
<evidence type="ECO:0000313" key="4">
    <source>
        <dbReference type="Proteomes" id="UP000683559"/>
    </source>
</evidence>
<keyword evidence="4" id="KW-1185">Reference proteome</keyword>
<evidence type="ECO:0000313" key="3">
    <source>
        <dbReference type="EMBL" id="QXE92553.1"/>
    </source>
</evidence>
<evidence type="ECO:0000256" key="1">
    <source>
        <dbReference type="ARBA" id="ARBA00023125"/>
    </source>
</evidence>
<dbReference type="PANTHER" id="PTHR46558:SF4">
    <property type="entry name" value="DNA-BIDING PHAGE PROTEIN"/>
    <property type="match status" value="1"/>
</dbReference>
<sequence>MNGQALKLIRQYHNIKQGHLASDLGVSNSYLSEIETGKKEVTIELLNKYSKFFNIPMSSLMLFSENLEDNTISGRFRLSFASKLKQIMEWVVAKDDHFGAKKL</sequence>
<feature type="domain" description="HTH cro/C1-type" evidence="2">
    <location>
        <begin position="6"/>
        <end position="60"/>
    </location>
</feature>
<dbReference type="EMBL" id="CP077683">
    <property type="protein sequence ID" value="QXE92553.1"/>
    <property type="molecule type" value="Genomic_DNA"/>
</dbReference>
<dbReference type="Pfam" id="PF01381">
    <property type="entry name" value="HTH_3"/>
    <property type="match status" value="1"/>
</dbReference>
<name>A0ABX8LKK5_9BACT</name>